<dbReference type="GO" id="GO:0004168">
    <property type="term" value="F:dolichol kinase activity"/>
    <property type="evidence" value="ECO:0007669"/>
    <property type="project" value="UniProtKB-EC"/>
</dbReference>
<feature type="transmembrane region" description="Helical" evidence="10">
    <location>
        <begin position="158"/>
        <end position="175"/>
    </location>
</feature>
<dbReference type="EMBL" id="MBFS01000247">
    <property type="protein sequence ID" value="PVV03327.1"/>
    <property type="molecule type" value="Genomic_DNA"/>
</dbReference>
<comment type="subcellular location">
    <subcellularLocation>
        <location evidence="1">Endoplasmic reticulum membrane</location>
        <topology evidence="1">Multi-pass membrane protein</topology>
    </subcellularLocation>
</comment>
<dbReference type="InterPro" id="IPR032974">
    <property type="entry name" value="Polypren_kinase"/>
</dbReference>
<proteinExistence type="inferred from homology"/>
<feature type="transmembrane region" description="Helical" evidence="10">
    <location>
        <begin position="181"/>
        <end position="204"/>
    </location>
</feature>
<dbReference type="OrthoDB" id="377083at2759"/>
<keyword evidence="12" id="KW-1185">Reference proteome</keyword>
<evidence type="ECO:0000256" key="10">
    <source>
        <dbReference type="SAM" id="Phobius"/>
    </source>
</evidence>
<keyword evidence="8 10" id="KW-1133">Transmembrane helix</keyword>
<keyword evidence="6" id="KW-0418">Kinase</keyword>
<protein>
    <recommendedName>
        <fullName evidence="3">dolichol kinase</fullName>
        <ecNumber evidence="3">2.7.1.108</ecNumber>
    </recommendedName>
</protein>
<evidence type="ECO:0000256" key="3">
    <source>
        <dbReference type="ARBA" id="ARBA00012132"/>
    </source>
</evidence>
<feature type="transmembrane region" description="Helical" evidence="10">
    <location>
        <begin position="115"/>
        <end position="137"/>
    </location>
</feature>
<comment type="caution">
    <text evidence="11">The sequence shown here is derived from an EMBL/GenBank/DDBJ whole genome shotgun (WGS) entry which is preliminary data.</text>
</comment>
<evidence type="ECO:0000256" key="9">
    <source>
        <dbReference type="ARBA" id="ARBA00023136"/>
    </source>
</evidence>
<feature type="transmembrane region" description="Helical" evidence="10">
    <location>
        <begin position="52"/>
        <end position="71"/>
    </location>
</feature>
<evidence type="ECO:0000256" key="2">
    <source>
        <dbReference type="ARBA" id="ARBA00010794"/>
    </source>
</evidence>
<keyword evidence="5 10" id="KW-0812">Transmembrane</keyword>
<organism evidence="11 12">
    <name type="scientific">Smittium megazygosporum</name>
    <dbReference type="NCBI Taxonomy" id="133381"/>
    <lineage>
        <taxon>Eukaryota</taxon>
        <taxon>Fungi</taxon>
        <taxon>Fungi incertae sedis</taxon>
        <taxon>Zoopagomycota</taxon>
        <taxon>Kickxellomycotina</taxon>
        <taxon>Harpellomycetes</taxon>
        <taxon>Harpellales</taxon>
        <taxon>Legeriomycetaceae</taxon>
        <taxon>Smittium</taxon>
    </lineage>
</organism>
<evidence type="ECO:0000256" key="6">
    <source>
        <dbReference type="ARBA" id="ARBA00022777"/>
    </source>
</evidence>
<sequence>MNKYDQIQGFRRNMGPLLPLFLSGFVTYFGLILKTGTDPIFWILNFVFRDTLNFGVVIYCILVLLVFTLIYQRYLSELDSFNSKFLLYMRRKYFHLLIIFLIVPPLYVSPTTCSLSLSFAFFGMCVSEFVRVLDFGGFGKQISEFYKSSLDEKDSGKLAMSHIYLLFGCAFPIWIENNFSVQALSGVLAVGIGDAVASIIGIKFGRHRWFGSKKSIEGTLGFICSILASSLCIEYFANPSNKFTFQKAIIS</sequence>
<evidence type="ECO:0000256" key="8">
    <source>
        <dbReference type="ARBA" id="ARBA00022989"/>
    </source>
</evidence>
<gene>
    <name evidence="11" type="ORF">BB560_002203</name>
</gene>
<name>A0A2T9ZFM1_9FUNG</name>
<evidence type="ECO:0000256" key="5">
    <source>
        <dbReference type="ARBA" id="ARBA00022692"/>
    </source>
</evidence>
<evidence type="ECO:0000256" key="4">
    <source>
        <dbReference type="ARBA" id="ARBA00022679"/>
    </source>
</evidence>
<dbReference type="PANTHER" id="PTHR13205:SF15">
    <property type="entry name" value="DOLICHOL KINASE"/>
    <property type="match status" value="1"/>
</dbReference>
<keyword evidence="7" id="KW-0256">Endoplasmic reticulum</keyword>
<reference evidence="11 12" key="1">
    <citation type="journal article" date="2018" name="MBio">
        <title>Comparative Genomics Reveals the Core Gene Toolbox for the Fungus-Insect Symbiosis.</title>
        <authorList>
            <person name="Wang Y."/>
            <person name="Stata M."/>
            <person name="Wang W."/>
            <person name="Stajich J.E."/>
            <person name="White M.M."/>
            <person name="Moncalvo J.M."/>
        </authorList>
    </citation>
    <scope>NUCLEOTIDE SEQUENCE [LARGE SCALE GENOMIC DNA]</scope>
    <source>
        <strain evidence="11 12">SC-DP-2</strain>
    </source>
</reference>
<dbReference type="GO" id="GO:0005789">
    <property type="term" value="C:endoplasmic reticulum membrane"/>
    <property type="evidence" value="ECO:0007669"/>
    <property type="project" value="UniProtKB-SubCell"/>
</dbReference>
<dbReference type="GO" id="GO:0043048">
    <property type="term" value="P:dolichyl monophosphate biosynthetic process"/>
    <property type="evidence" value="ECO:0007669"/>
    <property type="project" value="TreeGrafter"/>
</dbReference>
<dbReference type="STRING" id="133381.A0A2T9ZFM1"/>
<dbReference type="EC" id="2.7.1.108" evidence="3"/>
<comment type="similarity">
    <text evidence="2">Belongs to the polyprenol kinase family.</text>
</comment>
<accession>A0A2T9ZFM1</accession>
<dbReference type="Proteomes" id="UP000245609">
    <property type="component" value="Unassembled WGS sequence"/>
</dbReference>
<evidence type="ECO:0000313" key="12">
    <source>
        <dbReference type="Proteomes" id="UP000245609"/>
    </source>
</evidence>
<dbReference type="PANTHER" id="PTHR13205">
    <property type="entry name" value="TRANSMEMBRANE PROTEIN 15-RELATED"/>
    <property type="match status" value="1"/>
</dbReference>
<keyword evidence="9 10" id="KW-0472">Membrane</keyword>
<feature type="transmembrane region" description="Helical" evidence="10">
    <location>
        <begin position="216"/>
        <end position="237"/>
    </location>
</feature>
<evidence type="ECO:0000313" key="11">
    <source>
        <dbReference type="EMBL" id="PVV03327.1"/>
    </source>
</evidence>
<evidence type="ECO:0000256" key="7">
    <source>
        <dbReference type="ARBA" id="ARBA00022824"/>
    </source>
</evidence>
<evidence type="ECO:0000256" key="1">
    <source>
        <dbReference type="ARBA" id="ARBA00004477"/>
    </source>
</evidence>
<feature type="transmembrane region" description="Helical" evidence="10">
    <location>
        <begin position="92"/>
        <end position="109"/>
    </location>
</feature>
<dbReference type="AlphaFoldDB" id="A0A2T9ZFM1"/>
<feature type="transmembrane region" description="Helical" evidence="10">
    <location>
        <begin position="12"/>
        <end position="32"/>
    </location>
</feature>
<keyword evidence="4" id="KW-0808">Transferase</keyword>